<dbReference type="AlphaFoldDB" id="A0A4C1TD17"/>
<dbReference type="EMBL" id="BGZK01000045">
    <property type="protein sequence ID" value="GBP11201.1"/>
    <property type="molecule type" value="Genomic_DNA"/>
</dbReference>
<sequence>MMEREKNDGGGSGSPEFLLSARKATVEVHNSCLYSVIMWCQVPVTPRPRKLKRTRRCEVSCGKNGSGYKEGEGGGAKKGGQTVVDDTKSTKYIDIQNVVTSTSLVAIEPGASLSLADTLNYCATVAQAVKSWRCCMRGSVRVELVFKYRHTSNRTGITAGAASSIDIEGLIFEPFTPTQCGSNRCRRLCNGNVQEQPLNVLCKVGISPIDRDRIPIPSGGKVRLSTTEPPPFLFTY</sequence>
<proteinExistence type="predicted"/>
<name>A0A4C1TD17_EUMVA</name>
<accession>A0A4C1TD17</accession>
<gene>
    <name evidence="1" type="ORF">EVAR_6024_1</name>
</gene>
<keyword evidence="2" id="KW-1185">Reference proteome</keyword>
<evidence type="ECO:0000313" key="1">
    <source>
        <dbReference type="EMBL" id="GBP11201.1"/>
    </source>
</evidence>
<organism evidence="1 2">
    <name type="scientific">Eumeta variegata</name>
    <name type="common">Bagworm moth</name>
    <name type="synonym">Eumeta japonica</name>
    <dbReference type="NCBI Taxonomy" id="151549"/>
    <lineage>
        <taxon>Eukaryota</taxon>
        <taxon>Metazoa</taxon>
        <taxon>Ecdysozoa</taxon>
        <taxon>Arthropoda</taxon>
        <taxon>Hexapoda</taxon>
        <taxon>Insecta</taxon>
        <taxon>Pterygota</taxon>
        <taxon>Neoptera</taxon>
        <taxon>Endopterygota</taxon>
        <taxon>Lepidoptera</taxon>
        <taxon>Glossata</taxon>
        <taxon>Ditrysia</taxon>
        <taxon>Tineoidea</taxon>
        <taxon>Psychidae</taxon>
        <taxon>Oiketicinae</taxon>
        <taxon>Eumeta</taxon>
    </lineage>
</organism>
<protein>
    <submittedName>
        <fullName evidence="1">Uncharacterized protein</fullName>
    </submittedName>
</protein>
<reference evidence="1 2" key="1">
    <citation type="journal article" date="2019" name="Commun. Biol.">
        <title>The bagworm genome reveals a unique fibroin gene that provides high tensile strength.</title>
        <authorList>
            <person name="Kono N."/>
            <person name="Nakamura H."/>
            <person name="Ohtoshi R."/>
            <person name="Tomita M."/>
            <person name="Numata K."/>
            <person name="Arakawa K."/>
        </authorList>
    </citation>
    <scope>NUCLEOTIDE SEQUENCE [LARGE SCALE GENOMIC DNA]</scope>
</reference>
<dbReference type="Proteomes" id="UP000299102">
    <property type="component" value="Unassembled WGS sequence"/>
</dbReference>
<comment type="caution">
    <text evidence="1">The sequence shown here is derived from an EMBL/GenBank/DDBJ whole genome shotgun (WGS) entry which is preliminary data.</text>
</comment>
<evidence type="ECO:0000313" key="2">
    <source>
        <dbReference type="Proteomes" id="UP000299102"/>
    </source>
</evidence>